<dbReference type="Proteomes" id="UP000032067">
    <property type="component" value="Unassembled WGS sequence"/>
</dbReference>
<dbReference type="EMBL" id="JXQQ01000022">
    <property type="protein sequence ID" value="KIQ33381.1"/>
    <property type="molecule type" value="Genomic_DNA"/>
</dbReference>
<evidence type="ECO:0000256" key="2">
    <source>
        <dbReference type="SAM" id="SignalP"/>
    </source>
</evidence>
<name>A0A0D0MM94_VARPD</name>
<keyword evidence="2" id="KW-0732">Signal</keyword>
<sequence length="176" mass="17998">MNIRSGPMISMACLALVTLSAPAMADGVPGVRHGKSTVHREAPMTTAARKPNDSGVTLQFRLDAVPQLGRGTPVVLQFGGVTDPDGATVRFSADAGLTISGSDTLALPVARRTSATVTVVSEREGLAYLNVFITQKGATSAVSIPIQTGAAAPALKSSGELKSTPDGENIITMPAK</sequence>
<proteinExistence type="predicted"/>
<organism evidence="3 4">
    <name type="scientific">Variovorax paradoxus</name>
    <dbReference type="NCBI Taxonomy" id="34073"/>
    <lineage>
        <taxon>Bacteria</taxon>
        <taxon>Pseudomonadati</taxon>
        <taxon>Pseudomonadota</taxon>
        <taxon>Betaproteobacteria</taxon>
        <taxon>Burkholderiales</taxon>
        <taxon>Comamonadaceae</taxon>
        <taxon>Variovorax</taxon>
    </lineage>
</organism>
<dbReference type="AlphaFoldDB" id="A0A0D0MM94"/>
<evidence type="ECO:0000313" key="3">
    <source>
        <dbReference type="EMBL" id="KIQ33381.1"/>
    </source>
</evidence>
<accession>A0A0D0MM94</accession>
<evidence type="ECO:0000256" key="1">
    <source>
        <dbReference type="SAM" id="MobiDB-lite"/>
    </source>
</evidence>
<dbReference type="OrthoDB" id="8853692at2"/>
<dbReference type="RefSeq" id="WP_042578707.1">
    <property type="nucleotide sequence ID" value="NZ_JXQQ01000022.1"/>
</dbReference>
<feature type="region of interest" description="Disordered" evidence="1">
    <location>
        <begin position="157"/>
        <end position="176"/>
    </location>
</feature>
<gene>
    <name evidence="3" type="ORF">RT97_10395</name>
</gene>
<protein>
    <submittedName>
        <fullName evidence="3">Uncharacterized protein</fullName>
    </submittedName>
</protein>
<comment type="caution">
    <text evidence="3">The sequence shown here is derived from an EMBL/GenBank/DDBJ whole genome shotgun (WGS) entry which is preliminary data.</text>
</comment>
<feature type="chain" id="PRO_5002216830" evidence="2">
    <location>
        <begin position="26"/>
        <end position="176"/>
    </location>
</feature>
<reference evidence="3 4" key="1">
    <citation type="submission" date="2014-12" db="EMBL/GenBank/DDBJ databases">
        <title>16Stimator: statistical estimation of ribosomal gene copy numbers from draft genome assemblies.</title>
        <authorList>
            <person name="Perisin M.A."/>
            <person name="Vetter M."/>
            <person name="Gilbert J.A."/>
            <person name="Bergelson J."/>
        </authorList>
    </citation>
    <scope>NUCLEOTIDE SEQUENCE [LARGE SCALE GENOMIC DNA]</scope>
    <source>
        <strain evidence="3 4">MEDvA23</strain>
    </source>
</reference>
<evidence type="ECO:0000313" key="4">
    <source>
        <dbReference type="Proteomes" id="UP000032067"/>
    </source>
</evidence>
<feature type="signal peptide" evidence="2">
    <location>
        <begin position="1"/>
        <end position="25"/>
    </location>
</feature>